<dbReference type="Pfam" id="PF15743">
    <property type="entry name" value="SPATA1_C"/>
    <property type="match status" value="1"/>
</dbReference>
<keyword evidence="5" id="KW-1185">Reference proteome</keyword>
<evidence type="ECO:0000259" key="2">
    <source>
        <dbReference type="Pfam" id="PF15743"/>
    </source>
</evidence>
<dbReference type="RefSeq" id="XP_009029901.1">
    <property type="nucleotide sequence ID" value="XM_009031653.1"/>
</dbReference>
<dbReference type="CTD" id="20213021"/>
<evidence type="ECO:0000313" key="4">
    <source>
        <dbReference type="EnsemblMetazoa" id="HelroP194448"/>
    </source>
</evidence>
<dbReference type="EMBL" id="AMQM01007862">
    <property type="status" value="NOT_ANNOTATED_CDS"/>
    <property type="molecule type" value="Genomic_DNA"/>
</dbReference>
<dbReference type="OMA" id="SRNECKE"/>
<dbReference type="Proteomes" id="UP000015101">
    <property type="component" value="Unassembled WGS sequence"/>
</dbReference>
<gene>
    <name evidence="4" type="primary">20213021</name>
    <name evidence="3" type="ORF">HELRODRAFT_194448</name>
</gene>
<reference evidence="4" key="3">
    <citation type="submission" date="2015-06" db="UniProtKB">
        <authorList>
            <consortium name="EnsemblMetazoa"/>
        </authorList>
    </citation>
    <scope>IDENTIFICATION</scope>
</reference>
<dbReference type="HOGENOM" id="CLU_1230961_0_0_1"/>
<reference evidence="5" key="1">
    <citation type="submission" date="2012-12" db="EMBL/GenBank/DDBJ databases">
        <authorList>
            <person name="Hellsten U."/>
            <person name="Grimwood J."/>
            <person name="Chapman J.A."/>
            <person name="Shapiro H."/>
            <person name="Aerts A."/>
            <person name="Otillar R.P."/>
            <person name="Terry A.Y."/>
            <person name="Boore J.L."/>
            <person name="Simakov O."/>
            <person name="Marletaz F."/>
            <person name="Cho S.-J."/>
            <person name="Edsinger-Gonzales E."/>
            <person name="Havlak P."/>
            <person name="Kuo D.-H."/>
            <person name="Larsson T."/>
            <person name="Lv J."/>
            <person name="Arendt D."/>
            <person name="Savage R."/>
            <person name="Osoegawa K."/>
            <person name="de Jong P."/>
            <person name="Lindberg D.R."/>
            <person name="Seaver E.C."/>
            <person name="Weisblat D.A."/>
            <person name="Putnam N.H."/>
            <person name="Grigoriev I.V."/>
            <person name="Rokhsar D.S."/>
        </authorList>
    </citation>
    <scope>NUCLEOTIDE SEQUENCE</scope>
</reference>
<dbReference type="PANTHER" id="PTHR14421">
    <property type="entry name" value="SPERMATOGENESIS-ASSOCIATED PROTEIN 1"/>
    <property type="match status" value="1"/>
</dbReference>
<proteinExistence type="predicted"/>
<dbReference type="OrthoDB" id="9901850at2759"/>
<evidence type="ECO:0000313" key="5">
    <source>
        <dbReference type="Proteomes" id="UP000015101"/>
    </source>
</evidence>
<dbReference type="PANTHER" id="PTHR14421:SF3">
    <property type="entry name" value="SPERMATOGENESIS-ASSOCIATED PROTEIN 1"/>
    <property type="match status" value="1"/>
</dbReference>
<dbReference type="STRING" id="6412.T1FW25"/>
<reference evidence="3 5" key="2">
    <citation type="journal article" date="2013" name="Nature">
        <title>Insights into bilaterian evolution from three spiralian genomes.</title>
        <authorList>
            <person name="Simakov O."/>
            <person name="Marletaz F."/>
            <person name="Cho S.J."/>
            <person name="Edsinger-Gonzales E."/>
            <person name="Havlak P."/>
            <person name="Hellsten U."/>
            <person name="Kuo D.H."/>
            <person name="Larsson T."/>
            <person name="Lv J."/>
            <person name="Arendt D."/>
            <person name="Savage R."/>
            <person name="Osoegawa K."/>
            <person name="de Jong P."/>
            <person name="Grimwood J."/>
            <person name="Chapman J.A."/>
            <person name="Shapiro H."/>
            <person name="Aerts A."/>
            <person name="Otillar R.P."/>
            <person name="Terry A.Y."/>
            <person name="Boore J.L."/>
            <person name="Grigoriev I.V."/>
            <person name="Lindberg D.R."/>
            <person name="Seaver E.C."/>
            <person name="Weisblat D.A."/>
            <person name="Putnam N.H."/>
            <person name="Rokhsar D.S."/>
        </authorList>
    </citation>
    <scope>NUCLEOTIDE SEQUENCE</scope>
</reference>
<organism evidence="4 5">
    <name type="scientific">Helobdella robusta</name>
    <name type="common">Californian leech</name>
    <dbReference type="NCBI Taxonomy" id="6412"/>
    <lineage>
        <taxon>Eukaryota</taxon>
        <taxon>Metazoa</taxon>
        <taxon>Spiralia</taxon>
        <taxon>Lophotrochozoa</taxon>
        <taxon>Annelida</taxon>
        <taxon>Clitellata</taxon>
        <taxon>Hirudinea</taxon>
        <taxon>Rhynchobdellida</taxon>
        <taxon>Glossiphoniidae</taxon>
        <taxon>Helobdella</taxon>
    </lineage>
</organism>
<sequence length="242" mass="29549">MERMRLQEMEKKRQQEREEEERRKKIEEERRRREHEEKERMEERERKRLQNEIRKLQERREELEGMKDELMARQKLLTDQRNNFKNNGKNSAKEIWRKKYLNEKKSTSTLDEQNGKLKKELSALNNKIIITASQNMFNNNNNSKNNNFIFNNNKKNDNNVSRNECKENPELTNEEIIDCYKLQHELFETSDKLENTKIKLMAEMKLRLQVEKEIGYMRGEIESKKSKLSHLKKYKSDILHSE</sequence>
<protein>
    <recommendedName>
        <fullName evidence="2">Spermatogenesis-associated protein 1 C-terminal domain-containing protein</fullName>
    </recommendedName>
</protein>
<evidence type="ECO:0000256" key="1">
    <source>
        <dbReference type="SAM" id="MobiDB-lite"/>
    </source>
</evidence>
<dbReference type="AlphaFoldDB" id="T1FW25"/>
<accession>T1FW25</accession>
<dbReference type="InterPro" id="IPR031478">
    <property type="entry name" value="SPATA1_C"/>
</dbReference>
<evidence type="ECO:0000313" key="3">
    <source>
        <dbReference type="EMBL" id="ESN91943.1"/>
    </source>
</evidence>
<dbReference type="KEGG" id="hro:HELRODRAFT_194448"/>
<feature type="domain" description="Spermatogenesis-associated protein 1 C-terminal" evidence="2">
    <location>
        <begin position="51"/>
        <end position="225"/>
    </location>
</feature>
<dbReference type="EMBL" id="KB097680">
    <property type="protein sequence ID" value="ESN91943.1"/>
    <property type="molecule type" value="Genomic_DNA"/>
</dbReference>
<dbReference type="InterPro" id="IPR039062">
    <property type="entry name" value="SPAT1"/>
</dbReference>
<dbReference type="GeneID" id="20213021"/>
<dbReference type="InParanoid" id="T1FW25"/>
<dbReference type="EnsemblMetazoa" id="HelroT194448">
    <property type="protein sequence ID" value="HelroP194448"/>
    <property type="gene ID" value="HelroG194448"/>
</dbReference>
<feature type="region of interest" description="Disordered" evidence="1">
    <location>
        <begin position="1"/>
        <end position="49"/>
    </location>
</feature>
<name>T1FW25_HELRO</name>